<protein>
    <submittedName>
        <fullName evidence="2">Uncharacterized protein</fullName>
    </submittedName>
</protein>
<name>A0A397S3X6_9GLOM</name>
<reference evidence="2 3" key="1">
    <citation type="submission" date="2018-06" db="EMBL/GenBank/DDBJ databases">
        <title>Comparative genomics reveals the genomic features of Rhizophagus irregularis, R. cerebriforme, R. diaphanum and Gigaspora rosea, and their symbiotic lifestyle signature.</title>
        <authorList>
            <person name="Morin E."/>
            <person name="San Clemente H."/>
            <person name="Chen E.C.H."/>
            <person name="De La Providencia I."/>
            <person name="Hainaut M."/>
            <person name="Kuo A."/>
            <person name="Kohler A."/>
            <person name="Murat C."/>
            <person name="Tang N."/>
            <person name="Roy S."/>
            <person name="Loubradou J."/>
            <person name="Henrissat B."/>
            <person name="Grigoriev I.V."/>
            <person name="Corradi N."/>
            <person name="Roux C."/>
            <person name="Martin F.M."/>
        </authorList>
    </citation>
    <scope>NUCLEOTIDE SEQUENCE [LARGE SCALE GENOMIC DNA]</scope>
    <source>
        <strain evidence="2 3">DAOM 227022</strain>
    </source>
</reference>
<gene>
    <name evidence="2" type="ORF">C1645_575232</name>
</gene>
<keyword evidence="1" id="KW-1133">Transmembrane helix</keyword>
<dbReference type="AlphaFoldDB" id="A0A397S3X6"/>
<evidence type="ECO:0000313" key="2">
    <source>
        <dbReference type="EMBL" id="RIA81120.1"/>
    </source>
</evidence>
<keyword evidence="1" id="KW-0812">Transmembrane</keyword>
<keyword evidence="3" id="KW-1185">Reference proteome</keyword>
<feature type="transmembrane region" description="Helical" evidence="1">
    <location>
        <begin position="6"/>
        <end position="28"/>
    </location>
</feature>
<evidence type="ECO:0000256" key="1">
    <source>
        <dbReference type="SAM" id="Phobius"/>
    </source>
</evidence>
<sequence length="60" mass="7269">MQKPKLQSATCGMGIIPLFYWILTSFYYKNSSLRHKCERFQSRLVLFLRMICLAYFFTYN</sequence>
<evidence type="ECO:0000313" key="3">
    <source>
        <dbReference type="Proteomes" id="UP000265703"/>
    </source>
</evidence>
<organism evidence="2 3">
    <name type="scientific">Glomus cerebriforme</name>
    <dbReference type="NCBI Taxonomy" id="658196"/>
    <lineage>
        <taxon>Eukaryota</taxon>
        <taxon>Fungi</taxon>
        <taxon>Fungi incertae sedis</taxon>
        <taxon>Mucoromycota</taxon>
        <taxon>Glomeromycotina</taxon>
        <taxon>Glomeromycetes</taxon>
        <taxon>Glomerales</taxon>
        <taxon>Glomeraceae</taxon>
        <taxon>Glomus</taxon>
    </lineage>
</organism>
<dbReference type="EMBL" id="QKYT01000843">
    <property type="protein sequence ID" value="RIA81120.1"/>
    <property type="molecule type" value="Genomic_DNA"/>
</dbReference>
<proteinExistence type="predicted"/>
<comment type="caution">
    <text evidence="2">The sequence shown here is derived from an EMBL/GenBank/DDBJ whole genome shotgun (WGS) entry which is preliminary data.</text>
</comment>
<feature type="transmembrane region" description="Helical" evidence="1">
    <location>
        <begin position="40"/>
        <end position="58"/>
    </location>
</feature>
<dbReference type="Proteomes" id="UP000265703">
    <property type="component" value="Unassembled WGS sequence"/>
</dbReference>
<accession>A0A397S3X6</accession>
<keyword evidence="1" id="KW-0472">Membrane</keyword>